<dbReference type="Gene3D" id="3.90.550.10">
    <property type="entry name" value="Spore Coat Polysaccharide Biosynthesis Protein SpsA, Chain A"/>
    <property type="match status" value="1"/>
</dbReference>
<dbReference type="PANTHER" id="PTHR10859:SF91">
    <property type="entry name" value="DOLICHYL-PHOSPHATE BETA-GLUCOSYLTRANSFERASE"/>
    <property type="match status" value="1"/>
</dbReference>
<dbReference type="Pfam" id="PF00535">
    <property type="entry name" value="Glycos_transf_2"/>
    <property type="match status" value="1"/>
</dbReference>
<gene>
    <name evidence="2" type="ORF">OM075_11290</name>
</gene>
<feature type="domain" description="Glycosyltransferase 2-like" evidence="1">
    <location>
        <begin position="9"/>
        <end position="179"/>
    </location>
</feature>
<accession>A0AAE3M508</accession>
<evidence type="ECO:0000313" key="3">
    <source>
        <dbReference type="Proteomes" id="UP001209229"/>
    </source>
</evidence>
<dbReference type="SUPFAM" id="SSF53448">
    <property type="entry name" value="Nucleotide-diphospho-sugar transferases"/>
    <property type="match status" value="1"/>
</dbReference>
<reference evidence="2" key="1">
    <citation type="submission" date="2022-10" db="EMBL/GenBank/DDBJ databases">
        <authorList>
            <person name="Yu W.X."/>
        </authorList>
    </citation>
    <scope>NUCLEOTIDE SEQUENCE</scope>
    <source>
        <strain evidence="2">AAT</strain>
    </source>
</reference>
<dbReference type="GO" id="GO:0016757">
    <property type="term" value="F:glycosyltransferase activity"/>
    <property type="evidence" value="ECO:0007669"/>
    <property type="project" value="UniProtKB-KW"/>
</dbReference>
<keyword evidence="2" id="KW-0808">Transferase</keyword>
<comment type="caution">
    <text evidence="2">The sequence shown here is derived from an EMBL/GenBank/DDBJ whole genome shotgun (WGS) entry which is preliminary data.</text>
</comment>
<evidence type="ECO:0000259" key="1">
    <source>
        <dbReference type="Pfam" id="PF00535"/>
    </source>
</evidence>
<proteinExistence type="predicted"/>
<dbReference type="PANTHER" id="PTHR10859">
    <property type="entry name" value="GLYCOSYL TRANSFERASE"/>
    <property type="match status" value="1"/>
</dbReference>
<sequence length="247" mass="28974">MMKDENIAIVVPCYNEYTRLPKNDFIEFLYQTERCKIVFSDDGSTDHTIDVLEEIKAVAPERVFINVLKKNGGKAAAVRSGVQYCYDQNLEFHKIAFLDSDLATSLNECIRISKRIEKDVVFAFASRIQKIDNRIDRKLYRHLIGRVIATVISVILGMNVYDTQCGCKVFTRDLAEKIFKDAFISKWLFDVELFFRIKHLYKGKEIKKLAREIPLKAWIDKDESKVKFSYSLKLWLDLYRINKKYNK</sequence>
<dbReference type="InterPro" id="IPR001173">
    <property type="entry name" value="Glyco_trans_2-like"/>
</dbReference>
<dbReference type="EMBL" id="JAPDPJ010000023">
    <property type="protein sequence ID" value="MCW3787056.1"/>
    <property type="molecule type" value="Genomic_DNA"/>
</dbReference>
<evidence type="ECO:0000313" key="2">
    <source>
        <dbReference type="EMBL" id="MCW3787056.1"/>
    </source>
</evidence>
<dbReference type="AlphaFoldDB" id="A0AAE3M508"/>
<keyword evidence="2" id="KW-0328">Glycosyltransferase</keyword>
<protein>
    <submittedName>
        <fullName evidence="2">Glycosyltransferase</fullName>
        <ecNumber evidence="2">2.4.-.-</ecNumber>
    </submittedName>
</protein>
<dbReference type="EC" id="2.4.-.-" evidence="2"/>
<name>A0AAE3M508_9BACT</name>
<organism evidence="2 3">
    <name type="scientific">Plebeiibacterium sediminum</name>
    <dbReference type="NCBI Taxonomy" id="2992112"/>
    <lineage>
        <taxon>Bacteria</taxon>
        <taxon>Pseudomonadati</taxon>
        <taxon>Bacteroidota</taxon>
        <taxon>Bacteroidia</taxon>
        <taxon>Marinilabiliales</taxon>
        <taxon>Marinilabiliaceae</taxon>
        <taxon>Plebeiibacterium</taxon>
    </lineage>
</organism>
<keyword evidence="3" id="KW-1185">Reference proteome</keyword>
<dbReference type="GO" id="GO:0006487">
    <property type="term" value="P:protein N-linked glycosylation"/>
    <property type="evidence" value="ECO:0007669"/>
    <property type="project" value="TreeGrafter"/>
</dbReference>
<dbReference type="InterPro" id="IPR029044">
    <property type="entry name" value="Nucleotide-diphossugar_trans"/>
</dbReference>
<dbReference type="Proteomes" id="UP001209229">
    <property type="component" value="Unassembled WGS sequence"/>
</dbReference>